<comment type="subcellular location">
    <subcellularLocation>
        <location evidence="1">Cytoplasm</location>
    </subcellularLocation>
</comment>
<dbReference type="InterPro" id="IPR036095">
    <property type="entry name" value="PTS_EIIB-like_sf"/>
</dbReference>
<keyword evidence="3" id="KW-0963">Cytoplasm</keyword>
<dbReference type="PANTHER" id="PTHR36203">
    <property type="entry name" value="ASCORBATE-SPECIFIC PTS SYSTEM EIIA COMPONENT"/>
    <property type="match status" value="1"/>
</dbReference>
<dbReference type="InterPro" id="IPR007737">
    <property type="entry name" value="Mga_HTH"/>
</dbReference>
<feature type="domain" description="PRD" evidence="14">
    <location>
        <begin position="279"/>
        <end position="385"/>
    </location>
</feature>
<keyword evidence="4" id="KW-0597">Phosphoprotein</keyword>
<dbReference type="SUPFAM" id="SSF63520">
    <property type="entry name" value="PTS-regulatory domain, PRD"/>
    <property type="match status" value="1"/>
</dbReference>
<dbReference type="CDD" id="cd00211">
    <property type="entry name" value="PTS_IIA_fru"/>
    <property type="match status" value="1"/>
</dbReference>
<comment type="caution">
    <text evidence="16">The sequence shown here is derived from an EMBL/GenBank/DDBJ whole genome shotgun (WGS) entry which is preliminary data.</text>
</comment>
<dbReference type="GO" id="GO:0005737">
    <property type="term" value="C:cytoplasm"/>
    <property type="evidence" value="ECO:0007669"/>
    <property type="project" value="UniProtKB-SubCell"/>
</dbReference>
<keyword evidence="2" id="KW-0813">Transport</keyword>
<dbReference type="PANTHER" id="PTHR36203:SF1">
    <property type="entry name" value="ASCORBATE-SPECIFIC PTS SYSTEM EIIA COMPONENT"/>
    <property type="match status" value="1"/>
</dbReference>
<keyword evidence="18" id="KW-1185">Reference proteome</keyword>
<dbReference type="Proteomes" id="UP000321175">
    <property type="component" value="Unassembled WGS sequence"/>
</dbReference>
<dbReference type="RefSeq" id="WP_071866476.1">
    <property type="nucleotide sequence ID" value="NZ_BJWA01000010.1"/>
</dbReference>
<reference evidence="15 18" key="2">
    <citation type="submission" date="2019-07" db="EMBL/GenBank/DDBJ databases">
        <title>Whole genome shotgun sequence of Enterococcus mundtii NBRC 100490.</title>
        <authorList>
            <person name="Hosoyama A."/>
            <person name="Uohara A."/>
            <person name="Ohji S."/>
            <person name="Ichikawa N."/>
        </authorList>
    </citation>
    <scope>NUCLEOTIDE SEQUENCE [LARGE SCALE GENOMIC DNA]</scope>
    <source>
        <strain evidence="15 18">NBRC 100490</strain>
    </source>
</reference>
<dbReference type="GeneID" id="61000447"/>
<dbReference type="Gene3D" id="3.40.930.10">
    <property type="entry name" value="Mannitol-specific EII, Chain A"/>
    <property type="match status" value="1"/>
</dbReference>
<keyword evidence="8" id="KW-0010">Activator</keyword>
<dbReference type="InterPro" id="IPR036634">
    <property type="entry name" value="PRD_sf"/>
</dbReference>
<dbReference type="Pfam" id="PF05043">
    <property type="entry name" value="Mga"/>
    <property type="match status" value="1"/>
</dbReference>
<dbReference type="Proteomes" id="UP000195024">
    <property type="component" value="Unassembled WGS sequence"/>
</dbReference>
<evidence type="ECO:0000256" key="6">
    <source>
        <dbReference type="ARBA" id="ARBA00022683"/>
    </source>
</evidence>
<dbReference type="InterPro" id="IPR002178">
    <property type="entry name" value="PTS_EIIA_type-2_dom"/>
</dbReference>
<dbReference type="PROSITE" id="PS00372">
    <property type="entry name" value="PTS_EIIA_TYPE_2_HIS"/>
    <property type="match status" value="1"/>
</dbReference>
<evidence type="ECO:0000259" key="13">
    <source>
        <dbReference type="PROSITE" id="PS51099"/>
    </source>
</evidence>
<evidence type="ECO:0000256" key="4">
    <source>
        <dbReference type="ARBA" id="ARBA00022553"/>
    </source>
</evidence>
<dbReference type="PROSITE" id="PS51099">
    <property type="entry name" value="PTS_EIIB_TYPE_2"/>
    <property type="match status" value="1"/>
</dbReference>
<dbReference type="PROSITE" id="PS51372">
    <property type="entry name" value="PRD_2"/>
    <property type="match status" value="1"/>
</dbReference>
<keyword evidence="6" id="KW-0598">Phosphotransferase system</keyword>
<dbReference type="CDD" id="cd05568">
    <property type="entry name" value="PTS_IIB_bgl_like"/>
    <property type="match status" value="1"/>
</dbReference>
<evidence type="ECO:0000256" key="5">
    <source>
        <dbReference type="ARBA" id="ARBA00022679"/>
    </source>
</evidence>
<evidence type="ECO:0000256" key="2">
    <source>
        <dbReference type="ARBA" id="ARBA00022448"/>
    </source>
</evidence>
<dbReference type="EMBL" id="BJWA01000010">
    <property type="protein sequence ID" value="GEL80422.1"/>
    <property type="molecule type" value="Genomic_DNA"/>
</dbReference>
<feature type="domain" description="PTS EIIA type-2" evidence="12">
    <location>
        <begin position="532"/>
        <end position="675"/>
    </location>
</feature>
<dbReference type="InterPro" id="IPR011608">
    <property type="entry name" value="PRD"/>
</dbReference>
<dbReference type="GO" id="GO:0016301">
    <property type="term" value="F:kinase activity"/>
    <property type="evidence" value="ECO:0007669"/>
    <property type="project" value="UniProtKB-KW"/>
</dbReference>
<evidence type="ECO:0000313" key="15">
    <source>
        <dbReference type="EMBL" id="GEL80422.1"/>
    </source>
</evidence>
<keyword evidence="5" id="KW-0808">Transferase</keyword>
<dbReference type="SUPFAM" id="SSF55804">
    <property type="entry name" value="Phoshotransferase/anion transport protein"/>
    <property type="match status" value="1"/>
</dbReference>
<evidence type="ECO:0000256" key="9">
    <source>
        <dbReference type="ARBA" id="ARBA00037387"/>
    </source>
</evidence>
<evidence type="ECO:0000256" key="1">
    <source>
        <dbReference type="ARBA" id="ARBA00004496"/>
    </source>
</evidence>
<evidence type="ECO:0000256" key="8">
    <source>
        <dbReference type="ARBA" id="ARBA00023159"/>
    </source>
</evidence>
<dbReference type="PROSITE" id="PS51094">
    <property type="entry name" value="PTS_EIIA_TYPE_2"/>
    <property type="match status" value="1"/>
</dbReference>
<dbReference type="Pfam" id="PF00874">
    <property type="entry name" value="PRD"/>
    <property type="match status" value="1"/>
</dbReference>
<evidence type="ECO:0000256" key="3">
    <source>
        <dbReference type="ARBA" id="ARBA00022490"/>
    </source>
</evidence>
<dbReference type="InterPro" id="IPR016152">
    <property type="entry name" value="PTrfase/Anion_transptr"/>
</dbReference>
<name>A0A1L8V1D7_ENTMU</name>
<evidence type="ECO:0000256" key="11">
    <source>
        <dbReference type="ARBA" id="ARBA00042072"/>
    </source>
</evidence>
<dbReference type="GO" id="GO:0006355">
    <property type="term" value="P:regulation of DNA-templated transcription"/>
    <property type="evidence" value="ECO:0007669"/>
    <property type="project" value="InterPro"/>
</dbReference>
<dbReference type="InterPro" id="IPR013011">
    <property type="entry name" value="PTS_EIIB_2"/>
</dbReference>
<feature type="domain" description="PTS EIIB type-2" evidence="13">
    <location>
        <begin position="391"/>
        <end position="480"/>
    </location>
</feature>
<gene>
    <name evidence="16" type="ORF">A5802_002239</name>
    <name evidence="15" type="ORF">EMU01_15660</name>
</gene>
<reference evidence="16 17" key="1">
    <citation type="submission" date="2017-05" db="EMBL/GenBank/DDBJ databases">
        <title>The Genome Sequence of Enterococcus mundtii 6B1_DIV0119.</title>
        <authorList>
            <consortium name="The Broad Institute Genomics Platform"/>
            <consortium name="The Broad Institute Genomic Center for Infectious Diseases"/>
            <person name="Earl A."/>
            <person name="Manson A."/>
            <person name="Schwartman J."/>
            <person name="Gilmore M."/>
            <person name="Abouelleil A."/>
            <person name="Cao P."/>
            <person name="Chapman S."/>
            <person name="Cusick C."/>
            <person name="Shea T."/>
            <person name="Young S."/>
            <person name="Neafsey D."/>
            <person name="Nusbaum C."/>
            <person name="Birren B."/>
        </authorList>
    </citation>
    <scope>NUCLEOTIDE SEQUENCE [LARGE SCALE GENOMIC DNA]</scope>
    <source>
        <strain evidence="16 17">6B1_DIV0119</strain>
    </source>
</reference>
<dbReference type="GO" id="GO:0008982">
    <property type="term" value="F:protein-N(PI)-phosphohistidine-sugar phosphotransferase activity"/>
    <property type="evidence" value="ECO:0007669"/>
    <property type="project" value="InterPro"/>
</dbReference>
<protein>
    <recommendedName>
        <fullName evidence="10">Ascorbate-specific PTS system EIIA component</fullName>
    </recommendedName>
    <alternativeName>
        <fullName evidence="11">Ascorbate-specific phosphotransferase enzyme IIA component</fullName>
    </alternativeName>
</protein>
<evidence type="ECO:0000256" key="10">
    <source>
        <dbReference type="ARBA" id="ARBA00041175"/>
    </source>
</evidence>
<sequence>MINYRLSYLFEETNRQKLIKLTNLEEETLKIELTKINHFCEKKLGQKINISGEEVRVPEVIRRRWSEVLFEVSKQELYFSEEERQAMIYLLAFSMVDDLSVYYFQELFNVSKNTVLKDVRNLRMKLQEEDIRLIYSRKKGFYIDGAELDVRRLAYSTVGVLTDTKNGHWLLFEGIYGISRTNYVVVRDRLLRILEEFDLIIVPSRFEEMLYFISFLLSRITKKAVFLTEKDKEMLTSLNVYQASKKFLIDFGQIKNQVEEECYLTVLLKTVLQGDIEDHSVEFLLECAREVIHEMERLSAVRFVDYRKLLMNFFYHLVPAYFRIRYRFTLNNVLIDEIKTQYRELFELTRLALYPLKQLVGEIPDTEIGYFTILFGGEIRKQKERHDYQRLKAMIVCPSGISSGLIMESELQELFPQIEFLPARSTEEYQMLRFSEDIDMVFSSVPLKTPVTSYVVKPIMTPLEKNELVKKVQQAFYVSGRGVHSIEEILEVIFPYIDLKEGMTKRKLRQIVERKINKELNRREDQRPMLSELLTKETIQFTDKQLTWQEAITEAAQPLLTTNKIEEKYVGAMIEKVIEHGPFIHIGKGIALPHARPEDGVKEIGMSLLKVTDPVLLSDDEKHPIQLFICLAAVDNEMHLKALASLTKILSNKERLTSLLEAKDVEEIIHVIKEGEDEK</sequence>
<evidence type="ECO:0000259" key="14">
    <source>
        <dbReference type="PROSITE" id="PS51372"/>
    </source>
</evidence>
<keyword evidence="7" id="KW-0418">Kinase</keyword>
<dbReference type="SUPFAM" id="SSF52794">
    <property type="entry name" value="PTS system IIB component-like"/>
    <property type="match status" value="1"/>
</dbReference>
<evidence type="ECO:0000259" key="12">
    <source>
        <dbReference type="PROSITE" id="PS51094"/>
    </source>
</evidence>
<dbReference type="GO" id="GO:0009401">
    <property type="term" value="P:phosphoenolpyruvate-dependent sugar phosphotransferase system"/>
    <property type="evidence" value="ECO:0007669"/>
    <property type="project" value="UniProtKB-KW"/>
</dbReference>
<evidence type="ECO:0000256" key="7">
    <source>
        <dbReference type="ARBA" id="ARBA00022777"/>
    </source>
</evidence>
<dbReference type="EMBL" id="NGMS01000001">
    <property type="protein sequence ID" value="OTP28497.1"/>
    <property type="molecule type" value="Genomic_DNA"/>
</dbReference>
<dbReference type="Pfam" id="PF00359">
    <property type="entry name" value="PTS_EIIA_2"/>
    <property type="match status" value="1"/>
</dbReference>
<evidence type="ECO:0000313" key="16">
    <source>
        <dbReference type="EMBL" id="OTP28497.1"/>
    </source>
</evidence>
<accession>A0A1L8V1D7</accession>
<dbReference type="Gene3D" id="1.10.1790.10">
    <property type="entry name" value="PRD domain"/>
    <property type="match status" value="1"/>
</dbReference>
<dbReference type="AlphaFoldDB" id="A0A1L8V1D7"/>
<organism evidence="16 17">
    <name type="scientific">Enterococcus mundtii</name>
    <dbReference type="NCBI Taxonomy" id="53346"/>
    <lineage>
        <taxon>Bacteria</taxon>
        <taxon>Bacillati</taxon>
        <taxon>Bacillota</taxon>
        <taxon>Bacilli</taxon>
        <taxon>Lactobacillales</taxon>
        <taxon>Enterococcaceae</taxon>
        <taxon>Enterococcus</taxon>
    </lineage>
</organism>
<dbReference type="InterPro" id="IPR051351">
    <property type="entry name" value="Ascorbate-PTS_EIIA_comp"/>
</dbReference>
<evidence type="ECO:0000313" key="17">
    <source>
        <dbReference type="Proteomes" id="UP000195024"/>
    </source>
</evidence>
<evidence type="ECO:0000313" key="18">
    <source>
        <dbReference type="Proteomes" id="UP000321175"/>
    </source>
</evidence>
<comment type="function">
    <text evidence="9">The phosphoenolpyruvate-dependent sugar phosphotransferase system (sugar PTS), a major carbohydrate active transport system, catalyzes the phosphorylation of incoming sugar substrates concomitantly with their translocation across the cell membrane. The enzyme II UlaABC PTS system is involved in ascorbate transport.</text>
</comment>
<proteinExistence type="predicted"/>